<sequence>MSRRSPRLPTHGRIPKMIIDEEGDRWIVVYEPHQKGEPRIHEEIGTIPKANAPAHLGRAWDEKYIEEGKEIETVLENRRTHGNALTESECTGCPGDPDCPQCRENYERSEHCQYGKPRKNLPVAPNKPSICDEVDQTSPLVNSARPGSIPTKHGGRLRRCENHNSAFYVCEMCQWRQPEQLADRECVYPLATRQPKCWQCMARGLRAYNDGRSCRCNLKWLCYQCRVQEMTKMYWDLQSKQNGATSKVDAILSLSYRK</sequence>
<dbReference type="EMBL" id="ML977676">
    <property type="protein sequence ID" value="KAF1994009.1"/>
    <property type="molecule type" value="Genomic_DNA"/>
</dbReference>
<evidence type="ECO:0000313" key="1">
    <source>
        <dbReference type="EMBL" id="KAF1994009.1"/>
    </source>
</evidence>
<dbReference type="Proteomes" id="UP000799779">
    <property type="component" value="Unassembled WGS sequence"/>
</dbReference>
<proteinExistence type="predicted"/>
<accession>A0A6A5VZB0</accession>
<name>A0A6A5VZB0_9PLEO</name>
<reference evidence="1" key="1">
    <citation type="journal article" date="2020" name="Stud. Mycol.">
        <title>101 Dothideomycetes genomes: a test case for predicting lifestyles and emergence of pathogens.</title>
        <authorList>
            <person name="Haridas S."/>
            <person name="Albert R."/>
            <person name="Binder M."/>
            <person name="Bloem J."/>
            <person name="Labutti K."/>
            <person name="Salamov A."/>
            <person name="Andreopoulos B."/>
            <person name="Baker S."/>
            <person name="Barry K."/>
            <person name="Bills G."/>
            <person name="Bluhm B."/>
            <person name="Cannon C."/>
            <person name="Castanera R."/>
            <person name="Culley D."/>
            <person name="Daum C."/>
            <person name="Ezra D."/>
            <person name="Gonzalez J."/>
            <person name="Henrissat B."/>
            <person name="Kuo A."/>
            <person name="Liang C."/>
            <person name="Lipzen A."/>
            <person name="Lutzoni F."/>
            <person name="Magnuson J."/>
            <person name="Mondo S."/>
            <person name="Nolan M."/>
            <person name="Ohm R."/>
            <person name="Pangilinan J."/>
            <person name="Park H.-J."/>
            <person name="Ramirez L."/>
            <person name="Alfaro M."/>
            <person name="Sun H."/>
            <person name="Tritt A."/>
            <person name="Yoshinaga Y."/>
            <person name="Zwiers L.-H."/>
            <person name="Turgeon B."/>
            <person name="Goodwin S."/>
            <person name="Spatafora J."/>
            <person name="Crous P."/>
            <person name="Grigoriev I."/>
        </authorList>
    </citation>
    <scope>NUCLEOTIDE SEQUENCE</scope>
    <source>
        <strain evidence="1">CBS 123094</strain>
    </source>
</reference>
<protein>
    <submittedName>
        <fullName evidence="1">Uncharacterized protein</fullName>
    </submittedName>
</protein>
<organism evidence="1 2">
    <name type="scientific">Amniculicola lignicola CBS 123094</name>
    <dbReference type="NCBI Taxonomy" id="1392246"/>
    <lineage>
        <taxon>Eukaryota</taxon>
        <taxon>Fungi</taxon>
        <taxon>Dikarya</taxon>
        <taxon>Ascomycota</taxon>
        <taxon>Pezizomycotina</taxon>
        <taxon>Dothideomycetes</taxon>
        <taxon>Pleosporomycetidae</taxon>
        <taxon>Pleosporales</taxon>
        <taxon>Amniculicolaceae</taxon>
        <taxon>Amniculicola</taxon>
    </lineage>
</organism>
<gene>
    <name evidence="1" type="ORF">P154DRAFT_625025</name>
</gene>
<keyword evidence="2" id="KW-1185">Reference proteome</keyword>
<dbReference type="AlphaFoldDB" id="A0A6A5VZB0"/>
<evidence type="ECO:0000313" key="2">
    <source>
        <dbReference type="Proteomes" id="UP000799779"/>
    </source>
</evidence>